<keyword evidence="5" id="KW-1185">Reference proteome</keyword>
<comment type="caution">
    <text evidence="4">The sequence shown here is derived from an EMBL/GenBank/DDBJ whole genome shotgun (WGS) entry which is preliminary data.</text>
</comment>
<evidence type="ECO:0000313" key="4">
    <source>
        <dbReference type="EMBL" id="NDW16552.1"/>
    </source>
</evidence>
<dbReference type="InterPro" id="IPR027417">
    <property type="entry name" value="P-loop_NTPase"/>
</dbReference>
<sequence length="1210" mass="139247">MDQNKKKHEWFVDLAPVSRSKDGCIYQSALNFGIKDRDIYNIALTGPYGSGKSSVIKGYKENCPDDVKLLEISLASFENEQPSGAEIELSILQQMIYSAPSDALPYSRFKRIKTPKKPIINATAMTLWIIGALILFQYSKQIFSIPLWSGAFYALFFFVTAFIFSSWWLIKHFYLSAFGATFKKISLKNIEVEKDVDSASILNKHVDEILYFFEQTEYNLVIFEDLDRFDSPDIFIKLRELNTLINKCHSVGNGRHVQFLYALKDSTFNERQRTKFFDFIIPVVPVIGTANSLDVITQRCKSLPELKRPLNQDFLRDVSDFLNDARLIHNIFNEFVIYVQEINDKNIDPTFLLALMIYKNVFGKDFEALHDSEGVFYDLVNYKKALLECRKSDFKAELSKLKKLIEDVDNERARSESELVNSYVGELIKHSPNPVLGVKVNDHFYPFSRMNTFKDIEPLLGQRNIGFAQTSNHGTFSSGKSFAEIEKKIDPNLSLNERVKLVGKKSYKAKATINSEIADIKERIQELEQLKLADFLRESPKSMDQFTSKLKVFFHSYQDQGKDISDVAPIRLFRFLILSGYLNEDYALYIAIFRERDGWSANDRLFNTIMKSRDAAKPDLVIDHPKEVCVRLKNSDFSSNYVLNVYLFDYLLNSSESEKDGQYLALNYVKNSFNSNETQDFFSLYFSKGKRLKELCNALLETWTEYFDAVINGSNTDQHIAIILDCADMYLIEHHEGVDELRRYLGENLAAIYANSSVSAPGTYSYDVLNIIGIKVSDLTSISENPSLLSFIHAHLLFKINMSNIHVVLGLSAKNTSEMYSHTYYLLTECDENVTSYVNDNLAEYLERVMLCNEQNREEPDWVVSMIIQDQSLSPDLKRRVISHQNHIFRSLDKVREELWQHLLQENKVAPTWSTIFQCFMSQQVDNALVVAFINEDKASQALRNDKFRVEGSDEQISNFKRFIYNLDEVPDNIYERLNLGLNKTLRGFPIVSNSKKLLLVVRGLLSFNQEIYEQTEDNPELRVALIKQHYSKFQKEIDIYAGAIQHDVALELFQDQELPEGFKIELSGILNVEILGTSAELSNLVSPYYLKVDDSRLSMEVIQRLMVVVKDQDVGIGLFKKFLENWAEDEAKELLIRVVKRWSKKTVMKAIELFPSAISTLGNYGKQPSIPYTEVNNRLVEALQEADCVGKVKIQGSEIRVYTKKIRPV</sequence>
<dbReference type="InterPro" id="IPR048428">
    <property type="entry name" value="YobI-NTPase"/>
</dbReference>
<evidence type="ECO:0000256" key="2">
    <source>
        <dbReference type="SAM" id="Phobius"/>
    </source>
</evidence>
<evidence type="ECO:0000256" key="1">
    <source>
        <dbReference type="SAM" id="Coils"/>
    </source>
</evidence>
<dbReference type="Pfam" id="PF20693">
    <property type="entry name" value="YobI-ATPase"/>
    <property type="match status" value="1"/>
</dbReference>
<gene>
    <name evidence="4" type="ORF">GTQ48_13625</name>
</gene>
<accession>A0A6N9TJ80</accession>
<keyword evidence="2" id="KW-1133">Transmembrane helix</keyword>
<dbReference type="RefSeq" id="WP_163107156.1">
    <property type="nucleotide sequence ID" value="NZ_JAAAWO010000010.1"/>
</dbReference>
<organism evidence="4 5">
    <name type="scientific">Alteromonas genovensis</name>
    <dbReference type="NCBI Taxonomy" id="471225"/>
    <lineage>
        <taxon>Bacteria</taxon>
        <taxon>Pseudomonadati</taxon>
        <taxon>Pseudomonadota</taxon>
        <taxon>Gammaproteobacteria</taxon>
        <taxon>Alteromonadales</taxon>
        <taxon>Alteromonadaceae</taxon>
        <taxon>Alteromonas/Salinimonas group</taxon>
        <taxon>Alteromonas</taxon>
    </lineage>
</organism>
<proteinExistence type="predicted"/>
<name>A0A6N9TJ80_9ALTE</name>
<evidence type="ECO:0000259" key="3">
    <source>
        <dbReference type="Pfam" id="PF20693"/>
    </source>
</evidence>
<feature type="transmembrane region" description="Helical" evidence="2">
    <location>
        <begin position="276"/>
        <end position="293"/>
    </location>
</feature>
<feature type="domain" description="YobI-like P-loop NTPase" evidence="3">
    <location>
        <begin position="26"/>
        <end position="376"/>
    </location>
</feature>
<protein>
    <recommendedName>
        <fullName evidence="3">YobI-like P-loop NTPase domain-containing protein</fullName>
    </recommendedName>
</protein>
<dbReference type="SUPFAM" id="SSF52540">
    <property type="entry name" value="P-loop containing nucleoside triphosphate hydrolases"/>
    <property type="match status" value="1"/>
</dbReference>
<dbReference type="Proteomes" id="UP000471381">
    <property type="component" value="Unassembled WGS sequence"/>
</dbReference>
<feature type="coiled-coil region" evidence="1">
    <location>
        <begin position="384"/>
        <end position="418"/>
    </location>
</feature>
<keyword evidence="2" id="KW-0812">Transmembrane</keyword>
<reference evidence="4 5" key="1">
    <citation type="submission" date="2020-01" db="EMBL/GenBank/DDBJ databases">
        <title>Genomes of bacteria type strains.</title>
        <authorList>
            <person name="Chen J."/>
            <person name="Zhu S."/>
            <person name="Yang J."/>
        </authorList>
    </citation>
    <scope>NUCLEOTIDE SEQUENCE [LARGE SCALE GENOMIC DNA]</scope>
    <source>
        <strain evidence="4 5">LMG 24078</strain>
    </source>
</reference>
<keyword evidence="1" id="KW-0175">Coiled coil</keyword>
<keyword evidence="2" id="KW-0472">Membrane</keyword>
<evidence type="ECO:0000313" key="5">
    <source>
        <dbReference type="Proteomes" id="UP000471381"/>
    </source>
</evidence>
<feature type="transmembrane region" description="Helical" evidence="2">
    <location>
        <begin position="118"/>
        <end position="138"/>
    </location>
</feature>
<dbReference type="AlphaFoldDB" id="A0A6N9TJ80"/>
<feature type="transmembrane region" description="Helical" evidence="2">
    <location>
        <begin position="150"/>
        <end position="170"/>
    </location>
</feature>
<dbReference type="EMBL" id="JAAAWO010000010">
    <property type="protein sequence ID" value="NDW16552.1"/>
    <property type="molecule type" value="Genomic_DNA"/>
</dbReference>